<evidence type="ECO:0000256" key="1">
    <source>
        <dbReference type="SAM" id="MobiDB-lite"/>
    </source>
</evidence>
<organism evidence="2 3">
    <name type="scientific">Apiospora phragmitis</name>
    <dbReference type="NCBI Taxonomy" id="2905665"/>
    <lineage>
        <taxon>Eukaryota</taxon>
        <taxon>Fungi</taxon>
        <taxon>Dikarya</taxon>
        <taxon>Ascomycota</taxon>
        <taxon>Pezizomycotina</taxon>
        <taxon>Sordariomycetes</taxon>
        <taxon>Xylariomycetidae</taxon>
        <taxon>Amphisphaeriales</taxon>
        <taxon>Apiosporaceae</taxon>
        <taxon>Apiospora</taxon>
    </lineage>
</organism>
<dbReference type="Proteomes" id="UP001480595">
    <property type="component" value="Unassembled WGS sequence"/>
</dbReference>
<gene>
    <name evidence="2" type="ORF">PG994_010388</name>
</gene>
<evidence type="ECO:0000313" key="2">
    <source>
        <dbReference type="EMBL" id="KAK8048658.1"/>
    </source>
</evidence>
<dbReference type="GeneID" id="92094860"/>
<comment type="caution">
    <text evidence="2">The sequence shown here is derived from an EMBL/GenBank/DDBJ whole genome shotgun (WGS) entry which is preliminary data.</text>
</comment>
<proteinExistence type="predicted"/>
<dbReference type="RefSeq" id="XP_066710907.1">
    <property type="nucleotide sequence ID" value="XM_066861797.1"/>
</dbReference>
<sequence length="100" mass="10026">MSDTGPPSPSLGKPMRPEEDTSDEGTSADDVPTKDALAPPPLLSLTNDLEAEDLVSPMVPNFPPKDTKIEANGNGSAAEVAAVPRAGPAAPPSGSGPRGP</sequence>
<accession>A0ABR1TPS6</accession>
<protein>
    <submittedName>
        <fullName evidence="2">Uncharacterized protein</fullName>
    </submittedName>
</protein>
<dbReference type="EMBL" id="JAQQWL010000011">
    <property type="protein sequence ID" value="KAK8048658.1"/>
    <property type="molecule type" value="Genomic_DNA"/>
</dbReference>
<keyword evidence="3" id="KW-1185">Reference proteome</keyword>
<name>A0ABR1TPS6_9PEZI</name>
<evidence type="ECO:0000313" key="3">
    <source>
        <dbReference type="Proteomes" id="UP001480595"/>
    </source>
</evidence>
<reference evidence="2 3" key="1">
    <citation type="submission" date="2023-01" db="EMBL/GenBank/DDBJ databases">
        <title>Analysis of 21 Apiospora genomes using comparative genomics revels a genus with tremendous synthesis potential of carbohydrate active enzymes and secondary metabolites.</title>
        <authorList>
            <person name="Sorensen T."/>
        </authorList>
    </citation>
    <scope>NUCLEOTIDE SEQUENCE [LARGE SCALE GENOMIC DNA]</scope>
    <source>
        <strain evidence="2 3">CBS 135458</strain>
    </source>
</reference>
<feature type="compositionally biased region" description="Low complexity" evidence="1">
    <location>
        <begin position="75"/>
        <end position="100"/>
    </location>
</feature>
<feature type="region of interest" description="Disordered" evidence="1">
    <location>
        <begin position="1"/>
        <end position="100"/>
    </location>
</feature>